<dbReference type="RefSeq" id="WP_209403358.1">
    <property type="nucleotide sequence ID" value="NZ_JAGIYQ010000003.1"/>
</dbReference>
<dbReference type="InterPro" id="IPR018764">
    <property type="entry name" value="RskA_C"/>
</dbReference>
<keyword evidence="1" id="KW-1133">Transmembrane helix</keyword>
<evidence type="ECO:0000313" key="3">
    <source>
        <dbReference type="EMBL" id="MBP0724628.1"/>
    </source>
</evidence>
<dbReference type="Pfam" id="PF10099">
    <property type="entry name" value="RskA_C"/>
    <property type="match status" value="1"/>
</dbReference>
<dbReference type="Proteomes" id="UP000682134">
    <property type="component" value="Unassembled WGS sequence"/>
</dbReference>
<dbReference type="GO" id="GO:0016989">
    <property type="term" value="F:sigma factor antagonist activity"/>
    <property type="evidence" value="ECO:0007669"/>
    <property type="project" value="TreeGrafter"/>
</dbReference>
<feature type="domain" description="Anti-sigma K factor RskA C-terminal" evidence="2">
    <location>
        <begin position="108"/>
        <end position="245"/>
    </location>
</feature>
<dbReference type="AlphaFoldDB" id="A0A940NNF0"/>
<evidence type="ECO:0000313" key="4">
    <source>
        <dbReference type="Proteomes" id="UP000682134"/>
    </source>
</evidence>
<proteinExistence type="predicted"/>
<protein>
    <submittedName>
        <fullName evidence="3">Anti-sigma factor</fullName>
    </submittedName>
</protein>
<reference evidence="3" key="1">
    <citation type="submission" date="2021-04" db="EMBL/GenBank/DDBJ databases">
        <title>Genome seq and assembly of Bacillus sp.</title>
        <authorList>
            <person name="Chhetri G."/>
        </authorList>
    </citation>
    <scope>NUCLEOTIDE SEQUENCE</scope>
    <source>
        <strain evidence="3">RG28</strain>
    </source>
</reference>
<accession>A0A940NNF0</accession>
<gene>
    <name evidence="3" type="ORF">J5Y03_05435</name>
</gene>
<dbReference type="EMBL" id="JAGIYQ010000003">
    <property type="protein sequence ID" value="MBP0724628.1"/>
    <property type="molecule type" value="Genomic_DNA"/>
</dbReference>
<feature type="transmembrane region" description="Helical" evidence="1">
    <location>
        <begin position="104"/>
        <end position="122"/>
    </location>
</feature>
<evidence type="ECO:0000256" key="1">
    <source>
        <dbReference type="SAM" id="Phobius"/>
    </source>
</evidence>
<dbReference type="PANTHER" id="PTHR37461">
    <property type="entry name" value="ANTI-SIGMA-K FACTOR RSKA"/>
    <property type="match status" value="1"/>
</dbReference>
<keyword evidence="4" id="KW-1185">Reference proteome</keyword>
<dbReference type="GO" id="GO:0005886">
    <property type="term" value="C:plasma membrane"/>
    <property type="evidence" value="ECO:0007669"/>
    <property type="project" value="InterPro"/>
</dbReference>
<keyword evidence="1" id="KW-0812">Transmembrane</keyword>
<name>A0A940NNF0_9BACI</name>
<keyword evidence="1" id="KW-0472">Membrane</keyword>
<dbReference type="InterPro" id="IPR051474">
    <property type="entry name" value="Anti-sigma-K/W_factor"/>
</dbReference>
<dbReference type="PANTHER" id="PTHR37461:SF1">
    <property type="entry name" value="ANTI-SIGMA-K FACTOR RSKA"/>
    <property type="match status" value="1"/>
</dbReference>
<dbReference type="GO" id="GO:0006417">
    <property type="term" value="P:regulation of translation"/>
    <property type="evidence" value="ECO:0007669"/>
    <property type="project" value="TreeGrafter"/>
</dbReference>
<comment type="caution">
    <text evidence="3">The sequence shown here is derived from an EMBL/GenBank/DDBJ whole genome shotgun (WGS) entry which is preliminary data.</text>
</comment>
<organism evidence="3 4">
    <name type="scientific">Gottfriedia endophytica</name>
    <dbReference type="NCBI Taxonomy" id="2820819"/>
    <lineage>
        <taxon>Bacteria</taxon>
        <taxon>Bacillati</taxon>
        <taxon>Bacillota</taxon>
        <taxon>Bacilli</taxon>
        <taxon>Bacillales</taxon>
        <taxon>Bacillaceae</taxon>
        <taxon>Gottfriedia</taxon>
    </lineage>
</organism>
<evidence type="ECO:0000259" key="2">
    <source>
        <dbReference type="Pfam" id="PF10099"/>
    </source>
</evidence>
<sequence>MTTNQSCSFSNEIVSYMLGEATVEEMKLFEKHLLHCSSCCLELKEMEVAWNMIPFKLDDVEVPFDLKEEVMNFIFQADNSSNHKDPLEKAIETKSKTKWSFRKFQYVLAAAVLLLSFGGVIWNNLQLRKELKQVKENTLSPSDIVQVYSLKSSDPKVNSAKGNAWVYMNGNRKEIVFKLKGLALTKGSEAYQVWLIHDGQRRSAGTFHVDKNGNGFLSYQFNINEPMFEAIGISLEPNGNGTQPRGKKVLGT</sequence>